<reference evidence="3" key="2">
    <citation type="submission" date="2014-03" db="EMBL/GenBank/DDBJ databases">
        <authorList>
            <person name="Genoscope - CEA"/>
        </authorList>
    </citation>
    <scope>NUCLEOTIDE SEQUENCE</scope>
</reference>
<dbReference type="Pfam" id="PF00629">
    <property type="entry name" value="MAM"/>
    <property type="match status" value="1"/>
</dbReference>
<dbReference type="InterPro" id="IPR000998">
    <property type="entry name" value="MAM_dom"/>
</dbReference>
<dbReference type="PROSITE" id="PS50060">
    <property type="entry name" value="MAM_2"/>
    <property type="match status" value="1"/>
</dbReference>
<dbReference type="PANTHER" id="PTHR23282">
    <property type="entry name" value="APICAL ENDOSOMAL GLYCOPROTEIN PRECURSOR"/>
    <property type="match status" value="1"/>
</dbReference>
<organism evidence="3 4">
    <name type="scientific">Oncorhynchus mykiss</name>
    <name type="common">Rainbow trout</name>
    <name type="synonym">Salmo gairdneri</name>
    <dbReference type="NCBI Taxonomy" id="8022"/>
    <lineage>
        <taxon>Eukaryota</taxon>
        <taxon>Metazoa</taxon>
        <taxon>Chordata</taxon>
        <taxon>Craniata</taxon>
        <taxon>Vertebrata</taxon>
        <taxon>Euteleostomi</taxon>
        <taxon>Actinopterygii</taxon>
        <taxon>Neopterygii</taxon>
        <taxon>Teleostei</taxon>
        <taxon>Protacanthopterygii</taxon>
        <taxon>Salmoniformes</taxon>
        <taxon>Salmonidae</taxon>
        <taxon>Salmoninae</taxon>
        <taxon>Oncorhynchus</taxon>
    </lineage>
</organism>
<gene>
    <name evidence="3" type="ORF">GSONMT00037787001</name>
</gene>
<dbReference type="GO" id="GO:0016020">
    <property type="term" value="C:membrane"/>
    <property type="evidence" value="ECO:0007669"/>
    <property type="project" value="InterPro"/>
</dbReference>
<protein>
    <recommendedName>
        <fullName evidence="2">MAM domain-containing protein</fullName>
    </recommendedName>
</protein>
<accession>A0A060WY48</accession>
<dbReference type="InterPro" id="IPR013320">
    <property type="entry name" value="ConA-like_dom_sf"/>
</dbReference>
<dbReference type="CDD" id="cd06263">
    <property type="entry name" value="MAM"/>
    <property type="match status" value="1"/>
</dbReference>
<dbReference type="EMBL" id="FR904821">
    <property type="protein sequence ID" value="CDQ72258.1"/>
    <property type="molecule type" value="Genomic_DNA"/>
</dbReference>
<dbReference type="AlphaFoldDB" id="A0A060WY48"/>
<evidence type="ECO:0000313" key="3">
    <source>
        <dbReference type="EMBL" id="CDQ72258.1"/>
    </source>
</evidence>
<dbReference type="STRING" id="8022.A0A060WY48"/>
<reference evidence="3" key="1">
    <citation type="journal article" date="2014" name="Nat. Commun.">
        <title>The rainbow trout genome provides novel insights into evolution after whole-genome duplication in vertebrates.</title>
        <authorList>
            <person name="Berthelot C."/>
            <person name="Brunet F."/>
            <person name="Chalopin D."/>
            <person name="Juanchich A."/>
            <person name="Bernard M."/>
            <person name="Noel B."/>
            <person name="Bento P."/>
            <person name="Da Silva C."/>
            <person name="Labadie K."/>
            <person name="Alberti A."/>
            <person name="Aury J.M."/>
            <person name="Louis A."/>
            <person name="Dehais P."/>
            <person name="Bardou P."/>
            <person name="Montfort J."/>
            <person name="Klopp C."/>
            <person name="Cabau C."/>
            <person name="Gaspin C."/>
            <person name="Thorgaard G.H."/>
            <person name="Boussaha M."/>
            <person name="Quillet E."/>
            <person name="Guyomard R."/>
            <person name="Galiana D."/>
            <person name="Bobe J."/>
            <person name="Volff J.N."/>
            <person name="Genet C."/>
            <person name="Wincker P."/>
            <person name="Jaillon O."/>
            <person name="Roest Crollius H."/>
            <person name="Guiguen Y."/>
        </authorList>
    </citation>
    <scope>NUCLEOTIDE SEQUENCE [LARGE SCALE GENOMIC DNA]</scope>
</reference>
<sequence length="214" mass="24408">MDNDPKHTSKVVAKWLKDNKVKVNMFSKQIDKKEPVKGGLMSYTLTDLKIPVSYEIRLAPITTYSTGDYVSRTIQYSEPYIYPRPSDHVCGFEDERICGFSQDRGDKFDWTRQNHLTQNPKRSSNTGPEMDRSGNKEGYYMYIEASRPRVAGDNARLLSPLYNVTAARGPKGSGRLPYCVSFFYHMKGKHIGEYLSHISSEVKVSSLVQAIMFL</sequence>
<feature type="region of interest" description="Disordered" evidence="1">
    <location>
        <begin position="109"/>
        <end position="135"/>
    </location>
</feature>
<feature type="compositionally biased region" description="Polar residues" evidence="1">
    <location>
        <begin position="113"/>
        <end position="127"/>
    </location>
</feature>
<dbReference type="PANTHER" id="PTHR23282:SF123">
    <property type="entry name" value="MAM DOMAIN-CONTAINING GLYCOSYLPHOSPHATIDYLINOSITOL ANCHOR PROTEIN 1"/>
    <property type="match status" value="1"/>
</dbReference>
<dbReference type="SMART" id="SM00137">
    <property type="entry name" value="MAM"/>
    <property type="match status" value="1"/>
</dbReference>
<name>A0A060WY48_ONCMY</name>
<dbReference type="Proteomes" id="UP000193380">
    <property type="component" value="Unassembled WGS sequence"/>
</dbReference>
<feature type="domain" description="MAM" evidence="2">
    <location>
        <begin position="88"/>
        <end position="189"/>
    </location>
</feature>
<dbReference type="SUPFAM" id="SSF49899">
    <property type="entry name" value="Concanavalin A-like lectins/glucanases"/>
    <property type="match status" value="1"/>
</dbReference>
<dbReference type="InterPro" id="IPR051560">
    <property type="entry name" value="MAM_domain-containing"/>
</dbReference>
<evidence type="ECO:0000259" key="2">
    <source>
        <dbReference type="PROSITE" id="PS50060"/>
    </source>
</evidence>
<dbReference type="Gene3D" id="2.60.120.200">
    <property type="match status" value="1"/>
</dbReference>
<dbReference type="PaxDb" id="8022-A0A060WY48"/>
<evidence type="ECO:0000256" key="1">
    <source>
        <dbReference type="SAM" id="MobiDB-lite"/>
    </source>
</evidence>
<proteinExistence type="predicted"/>
<evidence type="ECO:0000313" key="4">
    <source>
        <dbReference type="Proteomes" id="UP000193380"/>
    </source>
</evidence>